<keyword evidence="2" id="KW-1185">Reference proteome</keyword>
<sequence length="181" mass="19579">MKQQSRRMFRSLVLVALVGFLGACSTLHVGTAPTLEPGARWAILPFVNQTETPQAGLRAESIAESLLRVDGISKLQRYPTALNTETLFEPMDRKQFDAALAWARSEKIRYALAGSVDEWRYKVGIDGEPAAGVTLQVIDVQSGDVLWAAAGGSTGWSRESLSGVAQKLVAKLLRPVLAAAR</sequence>
<organism evidence="1 2">
    <name type="scientific">Actimicrobium antarcticum</name>
    <dbReference type="NCBI Taxonomy" id="1051899"/>
    <lineage>
        <taxon>Bacteria</taxon>
        <taxon>Pseudomonadati</taxon>
        <taxon>Pseudomonadota</taxon>
        <taxon>Betaproteobacteria</taxon>
        <taxon>Burkholderiales</taxon>
        <taxon>Oxalobacteraceae</taxon>
        <taxon>Actimicrobium</taxon>
    </lineage>
</organism>
<dbReference type="EMBL" id="BAAAZE010000005">
    <property type="protein sequence ID" value="GAA4014995.1"/>
    <property type="molecule type" value="Genomic_DNA"/>
</dbReference>
<dbReference type="Gene3D" id="3.40.50.10610">
    <property type="entry name" value="ABC-type transport auxiliary lipoprotein component"/>
    <property type="match status" value="1"/>
</dbReference>
<gene>
    <name evidence="1" type="ORF">GCM10022212_07060</name>
</gene>
<dbReference type="PROSITE" id="PS51257">
    <property type="entry name" value="PROKAR_LIPOPROTEIN"/>
    <property type="match status" value="1"/>
</dbReference>
<dbReference type="Proteomes" id="UP001501353">
    <property type="component" value="Unassembled WGS sequence"/>
</dbReference>
<reference evidence="2" key="1">
    <citation type="journal article" date="2019" name="Int. J. Syst. Evol. Microbiol.">
        <title>The Global Catalogue of Microorganisms (GCM) 10K type strain sequencing project: providing services to taxonomists for standard genome sequencing and annotation.</title>
        <authorList>
            <consortium name="The Broad Institute Genomics Platform"/>
            <consortium name="The Broad Institute Genome Sequencing Center for Infectious Disease"/>
            <person name="Wu L."/>
            <person name="Ma J."/>
        </authorList>
    </citation>
    <scope>NUCLEOTIDE SEQUENCE [LARGE SCALE GENOMIC DNA]</scope>
    <source>
        <strain evidence="2">JCM 16673</strain>
    </source>
</reference>
<comment type="caution">
    <text evidence="1">The sequence shown here is derived from an EMBL/GenBank/DDBJ whole genome shotgun (WGS) entry which is preliminary data.</text>
</comment>
<evidence type="ECO:0000313" key="2">
    <source>
        <dbReference type="Proteomes" id="UP001501353"/>
    </source>
</evidence>
<name>A0ABP7SQB4_9BURK</name>
<evidence type="ECO:0000313" key="1">
    <source>
        <dbReference type="EMBL" id="GAA4014995.1"/>
    </source>
</evidence>
<protein>
    <submittedName>
        <fullName evidence="1">Pellicle/biofilm biosynthesis outer membrane protein PelC</fullName>
    </submittedName>
</protein>
<proteinExistence type="predicted"/>
<accession>A0ABP7SQB4</accession>
<dbReference type="RefSeq" id="WP_344761850.1">
    <property type="nucleotide sequence ID" value="NZ_BAAAZE010000005.1"/>
</dbReference>